<dbReference type="AlphaFoldDB" id="A0AA97LGU9"/>
<dbReference type="KEGG" id="emc:129343443"/>
<gene>
    <name evidence="4" type="primary">LOC129343443</name>
</gene>
<feature type="compositionally biased region" description="Polar residues" evidence="1">
    <location>
        <begin position="113"/>
        <end position="125"/>
    </location>
</feature>
<feature type="region of interest" description="Disordered" evidence="1">
    <location>
        <begin position="292"/>
        <end position="323"/>
    </location>
</feature>
<accession>A0AA97LGU9</accession>
<protein>
    <submittedName>
        <fullName evidence="4">Uncharacterized protein LOC129343443</fullName>
    </submittedName>
</protein>
<organism evidence="3 4">
    <name type="scientific">Eublepharis macularius</name>
    <name type="common">Leopard gecko</name>
    <name type="synonym">Cyrtodactylus macularius</name>
    <dbReference type="NCBI Taxonomy" id="481883"/>
    <lineage>
        <taxon>Eukaryota</taxon>
        <taxon>Metazoa</taxon>
        <taxon>Chordata</taxon>
        <taxon>Craniata</taxon>
        <taxon>Vertebrata</taxon>
        <taxon>Euteleostomi</taxon>
        <taxon>Lepidosauria</taxon>
        <taxon>Squamata</taxon>
        <taxon>Bifurcata</taxon>
        <taxon>Gekkota</taxon>
        <taxon>Eublepharidae</taxon>
        <taxon>Eublepharinae</taxon>
        <taxon>Eublepharis</taxon>
    </lineage>
</organism>
<sequence length="350" mass="38334">MAPRLATRAETSASLRFSSPVMGGVGSVAPVVIMVLLLLLCFPFRRKKRQLSTRILKKNSTSSELLSITKLEDGQSLQEKSLEDGTLHKGSSLPSNPAESQTNGCVVHHLPANSPQYPDTVSSNHQKTEKFEVTNLEHSISLGSQASCPNSTTPGPLQLRKLPMTPREEDISRTEPLNPSMDSRVYESIKDGERKLCSRDWSKGREGSDLLSKTSSCAQVGSVESGGKENRTAEVMGMHPWSGDASAPLTATLECNESHLQLQELTAEQDAPTESASDVEKKLRAMYARVCKKPKTDQQFQPANHNRPLEEGEEEPPPIPEKHFDDIYESIDLETQGSEMPSVIITPSDA</sequence>
<keyword evidence="2" id="KW-0472">Membrane</keyword>
<evidence type="ECO:0000313" key="4">
    <source>
        <dbReference type="RefSeq" id="XP_054855618.1"/>
    </source>
</evidence>
<evidence type="ECO:0000256" key="1">
    <source>
        <dbReference type="SAM" id="MobiDB-lite"/>
    </source>
</evidence>
<feature type="region of interest" description="Disordered" evidence="1">
    <location>
        <begin position="142"/>
        <end position="181"/>
    </location>
</feature>
<feature type="compositionally biased region" description="Polar residues" evidence="1">
    <location>
        <begin position="142"/>
        <end position="155"/>
    </location>
</feature>
<feature type="transmembrane region" description="Helical" evidence="2">
    <location>
        <begin position="20"/>
        <end position="44"/>
    </location>
</feature>
<feature type="region of interest" description="Disordered" evidence="1">
    <location>
        <begin position="75"/>
        <end position="125"/>
    </location>
</feature>
<dbReference type="RefSeq" id="XP_054855618.1">
    <property type="nucleotide sequence ID" value="XM_054999643.1"/>
</dbReference>
<dbReference type="GeneID" id="129343443"/>
<feature type="compositionally biased region" description="Polar residues" evidence="1">
    <location>
        <begin position="92"/>
        <end position="104"/>
    </location>
</feature>
<reference evidence="4" key="1">
    <citation type="submission" date="2025-08" db="UniProtKB">
        <authorList>
            <consortium name="RefSeq"/>
        </authorList>
    </citation>
    <scope>IDENTIFICATION</scope>
    <source>
        <tissue evidence="4">Blood</tissue>
    </source>
</reference>
<evidence type="ECO:0000256" key="2">
    <source>
        <dbReference type="SAM" id="Phobius"/>
    </source>
</evidence>
<keyword evidence="2" id="KW-0812">Transmembrane</keyword>
<keyword evidence="3" id="KW-1185">Reference proteome</keyword>
<keyword evidence="2" id="KW-1133">Transmembrane helix</keyword>
<name>A0AA97LGU9_EUBMA</name>
<dbReference type="Proteomes" id="UP001190640">
    <property type="component" value="Chromosome 1"/>
</dbReference>
<evidence type="ECO:0000313" key="3">
    <source>
        <dbReference type="Proteomes" id="UP001190640"/>
    </source>
</evidence>
<proteinExistence type="predicted"/>